<dbReference type="Gene3D" id="3.30.1520.10">
    <property type="entry name" value="Phox-like domain"/>
    <property type="match status" value="1"/>
</dbReference>
<dbReference type="GO" id="GO:0035091">
    <property type="term" value="F:phosphatidylinositol binding"/>
    <property type="evidence" value="ECO:0007669"/>
    <property type="project" value="InterPro"/>
</dbReference>
<dbReference type="InterPro" id="IPR001683">
    <property type="entry name" value="PX_dom"/>
</dbReference>
<keyword evidence="2" id="KW-0926">Vacuole</keyword>
<feature type="region of interest" description="Disordered" evidence="5">
    <location>
        <begin position="236"/>
        <end position="255"/>
    </location>
</feature>
<evidence type="ECO:0000256" key="5">
    <source>
        <dbReference type="SAM" id="MobiDB-lite"/>
    </source>
</evidence>
<dbReference type="PROSITE" id="PS50195">
    <property type="entry name" value="PX"/>
    <property type="match status" value="1"/>
</dbReference>
<dbReference type="SUPFAM" id="SSF64268">
    <property type="entry name" value="PX domain"/>
    <property type="match status" value="1"/>
</dbReference>
<dbReference type="PROSITE" id="PS50192">
    <property type="entry name" value="T_SNARE"/>
    <property type="match status" value="1"/>
</dbReference>
<dbReference type="GO" id="GO:0016192">
    <property type="term" value="P:vesicle-mediated transport"/>
    <property type="evidence" value="ECO:0007669"/>
    <property type="project" value="UniProtKB-ARBA"/>
</dbReference>
<evidence type="ECO:0000259" key="6">
    <source>
        <dbReference type="PROSITE" id="PS50192"/>
    </source>
</evidence>
<evidence type="ECO:0000259" key="7">
    <source>
        <dbReference type="PROSITE" id="PS50195"/>
    </source>
</evidence>
<reference evidence="8" key="1">
    <citation type="submission" date="2020-12" db="EMBL/GenBank/DDBJ databases">
        <title>Metabolic potential, ecology and presence of endohyphal bacteria is reflected in genomic diversity of Mucoromycotina.</title>
        <authorList>
            <person name="Muszewska A."/>
            <person name="Okrasinska A."/>
            <person name="Steczkiewicz K."/>
            <person name="Drgas O."/>
            <person name="Orlowska M."/>
            <person name="Perlinska-Lenart U."/>
            <person name="Aleksandrzak-Piekarczyk T."/>
            <person name="Szatraj K."/>
            <person name="Zielenkiewicz U."/>
            <person name="Pilsyk S."/>
            <person name="Malc E."/>
            <person name="Mieczkowski P."/>
            <person name="Kruszewska J.S."/>
            <person name="Biernat P."/>
            <person name="Pawlowska J."/>
        </authorList>
    </citation>
    <scope>NUCLEOTIDE SEQUENCE</scope>
    <source>
        <strain evidence="8">CBS 226.32</strain>
    </source>
</reference>
<gene>
    <name evidence="8" type="ORF">INT46_010556</name>
</gene>
<feature type="compositionally biased region" description="Low complexity" evidence="5">
    <location>
        <begin position="241"/>
        <end position="255"/>
    </location>
</feature>
<comment type="caution">
    <text evidence="8">The sequence shown here is derived from an EMBL/GenBank/DDBJ whole genome shotgun (WGS) entry which is preliminary data.</text>
</comment>
<evidence type="ECO:0000313" key="8">
    <source>
        <dbReference type="EMBL" id="KAG2199629.1"/>
    </source>
</evidence>
<dbReference type="GO" id="GO:0007034">
    <property type="term" value="P:vacuolar transport"/>
    <property type="evidence" value="ECO:0007669"/>
    <property type="project" value="UniProtKB-ARBA"/>
</dbReference>
<organism evidence="8 9">
    <name type="scientific">Mucor plumbeus</name>
    <dbReference type="NCBI Taxonomy" id="97098"/>
    <lineage>
        <taxon>Eukaryota</taxon>
        <taxon>Fungi</taxon>
        <taxon>Fungi incertae sedis</taxon>
        <taxon>Mucoromycota</taxon>
        <taxon>Mucoromycotina</taxon>
        <taxon>Mucoromycetes</taxon>
        <taxon>Mucorales</taxon>
        <taxon>Mucorineae</taxon>
        <taxon>Mucoraceae</taxon>
        <taxon>Mucor</taxon>
    </lineage>
</organism>
<dbReference type="InterPro" id="IPR036871">
    <property type="entry name" value="PX_dom_sf"/>
</dbReference>
<dbReference type="OrthoDB" id="428895at2759"/>
<dbReference type="SUPFAM" id="SSF58038">
    <property type="entry name" value="SNARE fusion complex"/>
    <property type="match status" value="1"/>
</dbReference>
<feature type="region of interest" description="Disordered" evidence="5">
    <location>
        <begin position="264"/>
        <end position="296"/>
    </location>
</feature>
<sequence length="404" mass="46428">MSEVIQAIFVRETQIRSLPKPHVVYKVEVHAAVRNWVVWKRYSEFFKLDTQFHSIFPKQPTPTKLPPKRYFPSTFSDPEKIEERRRGLEDYLRGILSSRDDRWRLTDIWKEFLAIPTGRALDTSTAYTSESWLDEYTTMADTAREIRSLINKKSTHMARNEISASHNCTVQAKKLLMNLSSRLSNLDAGLLGLSNGAVDGGMSDGELRRRQDMLTTLKDEKDTLMKLANTGRQQDQDLFHKPNNTQNKQQYQQKNMGDRKSLLGDNTSGFYGATDDDNTYGFPTQQQQQQHQQKNEVMKEKPKGFNGRAFGAAAAQRQKQITKETEETRGLDNEGLLVYQNQIMGDQDQQVQQFGAILARQKQLGISIGHELETQNQILDELDGDVERTHTKLKFANKKLQKIK</sequence>
<feature type="domain" description="PX" evidence="7">
    <location>
        <begin position="3"/>
        <end position="119"/>
    </location>
</feature>
<dbReference type="SMART" id="SM00397">
    <property type="entry name" value="t_SNARE"/>
    <property type="match status" value="1"/>
</dbReference>
<dbReference type="Proteomes" id="UP000650833">
    <property type="component" value="Unassembled WGS sequence"/>
</dbReference>
<dbReference type="EMBL" id="JAEPRC010000344">
    <property type="protein sequence ID" value="KAG2199629.1"/>
    <property type="molecule type" value="Genomic_DNA"/>
</dbReference>
<keyword evidence="3" id="KW-0175">Coiled coil</keyword>
<dbReference type="InterPro" id="IPR000727">
    <property type="entry name" value="T_SNARE_dom"/>
</dbReference>
<name>A0A8H7V333_9FUNG</name>
<evidence type="ECO:0000313" key="9">
    <source>
        <dbReference type="Proteomes" id="UP000650833"/>
    </source>
</evidence>
<feature type="domain" description="T-SNARE coiled-coil homology" evidence="6">
    <location>
        <begin position="341"/>
        <end position="403"/>
    </location>
</feature>
<dbReference type="GO" id="GO:0097576">
    <property type="term" value="P:vacuole fusion"/>
    <property type="evidence" value="ECO:0007669"/>
    <property type="project" value="UniProtKB-ARBA"/>
</dbReference>
<dbReference type="GO" id="GO:0000329">
    <property type="term" value="C:fungal-type vacuole membrane"/>
    <property type="evidence" value="ECO:0007669"/>
    <property type="project" value="UniProtKB-ARBA"/>
</dbReference>
<evidence type="ECO:0000256" key="1">
    <source>
        <dbReference type="ARBA" id="ARBA00004116"/>
    </source>
</evidence>
<dbReference type="PANTHER" id="PTHR22775">
    <property type="entry name" value="SORTING NEXIN"/>
    <property type="match status" value="1"/>
</dbReference>
<dbReference type="Gene3D" id="1.20.5.110">
    <property type="match status" value="1"/>
</dbReference>
<accession>A0A8H7V333</accession>
<dbReference type="AlphaFoldDB" id="A0A8H7V333"/>
<dbReference type="CDD" id="cd15858">
    <property type="entry name" value="SNARE_VAM7"/>
    <property type="match status" value="1"/>
</dbReference>
<proteinExistence type="predicted"/>
<dbReference type="Pfam" id="PF00787">
    <property type="entry name" value="PX"/>
    <property type="match status" value="1"/>
</dbReference>
<evidence type="ECO:0000256" key="2">
    <source>
        <dbReference type="ARBA" id="ARBA00022554"/>
    </source>
</evidence>
<evidence type="ECO:0000256" key="3">
    <source>
        <dbReference type="ARBA" id="ARBA00023054"/>
    </source>
</evidence>
<dbReference type="FunFam" id="1.20.5.110:FF:000058">
    <property type="entry name" value="VAM7p Vacuolar SNARE protein"/>
    <property type="match status" value="1"/>
</dbReference>
<evidence type="ECO:0000256" key="4">
    <source>
        <dbReference type="ARBA" id="ARBA00054927"/>
    </source>
</evidence>
<keyword evidence="9" id="KW-1185">Reference proteome</keyword>
<dbReference type="CDD" id="cd06897">
    <property type="entry name" value="PX_SNARE"/>
    <property type="match status" value="1"/>
</dbReference>
<dbReference type="PANTHER" id="PTHR22775:SF3">
    <property type="entry name" value="SORTING NEXIN-13"/>
    <property type="match status" value="1"/>
</dbReference>
<comment type="function">
    <text evidence="4">Essential for proper morphogenesis of the vacuole. May exist as structural reinforcement on the surface of the vacuolar membrane and be required for maintenance against rupture by osmotic pressure.</text>
</comment>
<comment type="subcellular location">
    <subcellularLocation>
        <location evidence="1">Vacuole</location>
    </subcellularLocation>
</comment>
<dbReference type="SMART" id="SM00312">
    <property type="entry name" value="PX"/>
    <property type="match status" value="1"/>
</dbReference>
<protein>
    <recommendedName>
        <fullName evidence="10">Syntaxin</fullName>
    </recommendedName>
</protein>
<evidence type="ECO:0008006" key="10">
    <source>
        <dbReference type="Google" id="ProtNLM"/>
    </source>
</evidence>